<evidence type="ECO:0000313" key="4">
    <source>
        <dbReference type="Proteomes" id="UP000660339"/>
    </source>
</evidence>
<dbReference type="Pfam" id="PF17289">
    <property type="entry name" value="Terminase_6C"/>
    <property type="match status" value="1"/>
</dbReference>
<dbReference type="AlphaFoldDB" id="A0A8J3PGL9"/>
<keyword evidence="1" id="KW-1188">Viral release from host cell</keyword>
<protein>
    <recommendedName>
        <fullName evidence="2">Terminase large subunit gp17-like C-terminal domain-containing protein</fullName>
    </recommendedName>
</protein>
<dbReference type="RefSeq" id="WP_166379902.1">
    <property type="nucleotide sequence ID" value="NZ_BAAATT010000005.1"/>
</dbReference>
<organism evidence="3 4">
    <name type="scientific">Catellatospora methionotrophica</name>
    <dbReference type="NCBI Taxonomy" id="121620"/>
    <lineage>
        <taxon>Bacteria</taxon>
        <taxon>Bacillati</taxon>
        <taxon>Actinomycetota</taxon>
        <taxon>Actinomycetes</taxon>
        <taxon>Micromonosporales</taxon>
        <taxon>Micromonosporaceae</taxon>
        <taxon>Catellatospora</taxon>
    </lineage>
</organism>
<accession>A0A8J3PGL9</accession>
<dbReference type="Pfam" id="PF03237">
    <property type="entry name" value="Terminase_6N"/>
    <property type="match status" value="1"/>
</dbReference>
<sequence length="494" mass="54337">MGVNLRVLDRAAAMLGTTNTRTYATPGDVARHIEPKTIQTPALDILDGALVAAVRGTGPKRVIITCPPQEGKSVRCSRFFPIWALLHDRDLRIANIGYQDAISRRWGRRVRDDVNDYPDLGLVVSNTSGAANEWQLEGSGGGMITSSVTGSLTGRPVDLMIIDDPHKDQGEADSETIRNTIKDWWRTVGSTRLSPAGVVILVQTRWHEDDLAGFLTNEENEGHDEWHVINIQAQAEHDPDKGIECKCNGRKGCLGYDVLGREPGEFMESARGRDTANWLQRKRDAGSRGWAALYQGHPAPSDGNIFKRDWWQYYDTPRAVPQGDGSMYVPGTVTVEIHVDATFKDTKHSDFVVMQVWASDGVKAWLLDQVRARMDFTVTVTTLEQLAAKWPQARAKVVEDKANGPAIISMLRKKVSGVIAYTPKDSKEARASAIAPYVEAGDVLLPAAKLAPWVGAFVDECAAFPNGAHDDQVDGMSQALHRLLAKGRPQIRTT</sequence>
<proteinExistence type="predicted"/>
<evidence type="ECO:0000313" key="3">
    <source>
        <dbReference type="EMBL" id="GIG15498.1"/>
    </source>
</evidence>
<gene>
    <name evidence="3" type="ORF">Cme02nite_38300</name>
</gene>
<dbReference type="Gene3D" id="3.30.420.240">
    <property type="match status" value="1"/>
</dbReference>
<evidence type="ECO:0000256" key="1">
    <source>
        <dbReference type="ARBA" id="ARBA00022612"/>
    </source>
</evidence>
<dbReference type="EMBL" id="BONJ01000020">
    <property type="protein sequence ID" value="GIG15498.1"/>
    <property type="molecule type" value="Genomic_DNA"/>
</dbReference>
<dbReference type="Proteomes" id="UP000660339">
    <property type="component" value="Unassembled WGS sequence"/>
</dbReference>
<dbReference type="NCBIfam" id="TIGR01630">
    <property type="entry name" value="psiM2_ORF9"/>
    <property type="match status" value="1"/>
</dbReference>
<name>A0A8J3PGL9_9ACTN</name>
<dbReference type="InterPro" id="IPR006517">
    <property type="entry name" value="Phage_terminase_lsu-like_C"/>
</dbReference>
<comment type="caution">
    <text evidence="3">The sequence shown here is derived from an EMBL/GenBank/DDBJ whole genome shotgun (WGS) entry which is preliminary data.</text>
</comment>
<keyword evidence="4" id="KW-1185">Reference proteome</keyword>
<feature type="domain" description="Terminase large subunit gp17-like C-terminal" evidence="2">
    <location>
        <begin position="339"/>
        <end position="482"/>
    </location>
</feature>
<dbReference type="InterPro" id="IPR035421">
    <property type="entry name" value="Terminase_6C"/>
</dbReference>
<reference evidence="3" key="1">
    <citation type="submission" date="2021-01" db="EMBL/GenBank/DDBJ databases">
        <title>Whole genome shotgun sequence of Catellatospora methionotrophica NBRC 14553.</title>
        <authorList>
            <person name="Komaki H."/>
            <person name="Tamura T."/>
        </authorList>
    </citation>
    <scope>NUCLEOTIDE SEQUENCE</scope>
    <source>
        <strain evidence="3">NBRC 14553</strain>
    </source>
</reference>
<evidence type="ECO:0000259" key="2">
    <source>
        <dbReference type="Pfam" id="PF17289"/>
    </source>
</evidence>